<comment type="pathway">
    <text evidence="6">Protein modification; protein ubiquitination.</text>
</comment>
<dbReference type="InterPro" id="IPR058642">
    <property type="entry name" value="BRE1A/B-like_dom"/>
</dbReference>
<dbReference type="UniPathway" id="UPA00143"/>
<feature type="domain" description="BRE1-like coiled-coil containing" evidence="10">
    <location>
        <begin position="63"/>
        <end position="166"/>
    </location>
</feature>
<proteinExistence type="inferred from homology"/>
<name>A0A3P6TSQ3_DIBLA</name>
<evidence type="ECO:0000256" key="6">
    <source>
        <dbReference type="RuleBase" id="RU365038"/>
    </source>
</evidence>
<dbReference type="GO" id="GO:0006325">
    <property type="term" value="P:chromatin organization"/>
    <property type="evidence" value="ECO:0007669"/>
    <property type="project" value="UniProtKB-KW"/>
</dbReference>
<keyword evidence="6" id="KW-0808">Transferase</keyword>
<dbReference type="GO" id="GO:0061630">
    <property type="term" value="F:ubiquitin protein ligase activity"/>
    <property type="evidence" value="ECO:0007669"/>
    <property type="project" value="UniProtKB-EC"/>
</dbReference>
<dbReference type="EMBL" id="UYRU01043892">
    <property type="protein sequence ID" value="VDK84335.1"/>
    <property type="molecule type" value="Genomic_DNA"/>
</dbReference>
<keyword evidence="3 6" id="KW-0863">Zinc-finger</keyword>
<keyword evidence="5 6" id="KW-0539">Nucleus</keyword>
<dbReference type="GO" id="GO:0005634">
    <property type="term" value="C:nucleus"/>
    <property type="evidence" value="ECO:0007669"/>
    <property type="project" value="UniProtKB-SubCell"/>
</dbReference>
<keyword evidence="6 7" id="KW-0175">Coiled coil</keyword>
<feature type="compositionally biased region" description="Low complexity" evidence="8">
    <location>
        <begin position="600"/>
        <end position="619"/>
    </location>
</feature>
<feature type="coiled-coil region" evidence="7">
    <location>
        <begin position="308"/>
        <end position="335"/>
    </location>
</feature>
<dbReference type="GO" id="GO:0033503">
    <property type="term" value="C:HULC complex"/>
    <property type="evidence" value="ECO:0007669"/>
    <property type="project" value="TreeGrafter"/>
</dbReference>
<sequence>MPFVGVGIAFHDQVSRTEQVIGYRVRSLEELDKRTLQLQNKKLCESLTEKRSAISDLRQRIEQLENRQAKDDALLCVVNRYWNQLDEDCVLLLQRCDIDVEENVSTSAESFLKQLASWDKEEVPKKLQERVHFSKRIIARLLTCYERLVAQQNRLRTLLADQLQSEKPGSAAVTISSSDHDPSEEPETSEGRSNVTGASTSNGDADNVGVEGTDVREAGDPKVSTAASANDKVFNATVAALKEEVSTLTAENERLQGLYSSMHAKHRQNSLLVRELQDLCQTRSDAADEWRAKYEDVDYKLTQSTSQLARLDHRLYEAQQVKKLLEEELASLKDTGSPDNEDSLSLLTAGGGVGSSAGAVAKSKYNDILCELEEQRELATNRLTELERLQRQHEEKVAECARLSMQLSDPSESLIHESPSYRSLKVQFNILFNEVKMLRTQLEESRNMAQTIRHSHLKQIEEMETNETAILNQMRSEMLAQEEMYSQLRREFETIEADFKQTVAHNEQAGPIHSEMRSLISTLQLQNKQLKAEIVRYRRKCKESTQDCEIVSNELRSTEEELARVRSSLSEATAAVIHLTDKLASVTALNTAAKSQANNTPQQQSTGSSTSPPSTTASA</sequence>
<dbReference type="InterPro" id="IPR013956">
    <property type="entry name" value="E3_ubiquit_lig_Bre1"/>
</dbReference>
<evidence type="ECO:0000256" key="2">
    <source>
        <dbReference type="ARBA" id="ARBA00022723"/>
    </source>
</evidence>
<dbReference type="Pfam" id="PF26095">
    <property type="entry name" value="CC_Bre1"/>
    <property type="match status" value="1"/>
</dbReference>
<evidence type="ECO:0000256" key="3">
    <source>
        <dbReference type="ARBA" id="ARBA00022771"/>
    </source>
</evidence>
<evidence type="ECO:0000313" key="11">
    <source>
        <dbReference type="EMBL" id="VDK84335.1"/>
    </source>
</evidence>
<dbReference type="OrthoDB" id="10266039at2759"/>
<dbReference type="EC" id="2.3.2.27" evidence="6"/>
<evidence type="ECO:0000256" key="4">
    <source>
        <dbReference type="ARBA" id="ARBA00022833"/>
    </source>
</evidence>
<dbReference type="AlphaFoldDB" id="A0A3P6TSQ3"/>
<feature type="coiled-coil region" evidence="7">
    <location>
        <begin position="471"/>
        <end position="575"/>
    </location>
</feature>
<feature type="coiled-coil region" evidence="7">
    <location>
        <begin position="372"/>
        <end position="406"/>
    </location>
</feature>
<accession>A0A3P6TSQ3</accession>
<feature type="non-terminal residue" evidence="11">
    <location>
        <position position="619"/>
    </location>
</feature>
<evidence type="ECO:0000313" key="12">
    <source>
        <dbReference type="Proteomes" id="UP000281553"/>
    </source>
</evidence>
<evidence type="ECO:0000259" key="10">
    <source>
        <dbReference type="Pfam" id="PF26095"/>
    </source>
</evidence>
<dbReference type="GO" id="GO:0008270">
    <property type="term" value="F:zinc ion binding"/>
    <property type="evidence" value="ECO:0007669"/>
    <property type="project" value="UniProtKB-KW"/>
</dbReference>
<keyword evidence="2 6" id="KW-0479">Metal-binding</keyword>
<dbReference type="GO" id="GO:0016567">
    <property type="term" value="P:protein ubiquitination"/>
    <property type="evidence" value="ECO:0007669"/>
    <property type="project" value="UniProtKB-UniRule"/>
</dbReference>
<feature type="coiled-coil region" evidence="7">
    <location>
        <begin position="47"/>
        <end position="74"/>
    </location>
</feature>
<dbReference type="InterPro" id="IPR058643">
    <property type="entry name" value="BRE1-like_CC"/>
</dbReference>
<dbReference type="PANTHER" id="PTHR23163:SF0">
    <property type="entry name" value="E3 UBIQUITIN-PROTEIN LIGASE BRE1"/>
    <property type="match status" value="1"/>
</dbReference>
<dbReference type="Proteomes" id="UP000281553">
    <property type="component" value="Unassembled WGS sequence"/>
</dbReference>
<feature type="region of interest" description="Disordered" evidence="8">
    <location>
        <begin position="593"/>
        <end position="619"/>
    </location>
</feature>
<evidence type="ECO:0000256" key="5">
    <source>
        <dbReference type="ARBA" id="ARBA00023242"/>
    </source>
</evidence>
<organism evidence="11 12">
    <name type="scientific">Dibothriocephalus latus</name>
    <name type="common">Fish tapeworm</name>
    <name type="synonym">Diphyllobothrium latum</name>
    <dbReference type="NCBI Taxonomy" id="60516"/>
    <lineage>
        <taxon>Eukaryota</taxon>
        <taxon>Metazoa</taxon>
        <taxon>Spiralia</taxon>
        <taxon>Lophotrochozoa</taxon>
        <taxon>Platyhelminthes</taxon>
        <taxon>Cestoda</taxon>
        <taxon>Eucestoda</taxon>
        <taxon>Diphyllobothriidea</taxon>
        <taxon>Diphyllobothriidae</taxon>
        <taxon>Dibothriocephalus</taxon>
    </lineage>
</organism>
<feature type="domain" description="BRE1A/B-like" evidence="9">
    <location>
        <begin position="412"/>
        <end position="561"/>
    </location>
</feature>
<evidence type="ECO:0000256" key="7">
    <source>
        <dbReference type="SAM" id="Coils"/>
    </source>
</evidence>
<keyword evidence="6" id="KW-0156">Chromatin regulator</keyword>
<dbReference type="Pfam" id="PF26052">
    <property type="entry name" value="BRE1B"/>
    <property type="match status" value="1"/>
</dbReference>
<evidence type="ECO:0000256" key="8">
    <source>
        <dbReference type="SAM" id="MobiDB-lite"/>
    </source>
</evidence>
<reference evidence="11 12" key="1">
    <citation type="submission" date="2018-11" db="EMBL/GenBank/DDBJ databases">
        <authorList>
            <consortium name="Pathogen Informatics"/>
        </authorList>
    </citation>
    <scope>NUCLEOTIDE SEQUENCE [LARGE SCALE GENOMIC DNA]</scope>
</reference>
<comment type="similarity">
    <text evidence="6">Belongs to the BRE1 family.</text>
</comment>
<protein>
    <recommendedName>
        <fullName evidence="6">E3 ubiquitin protein ligase</fullName>
        <ecNumber evidence="6">2.3.2.27</ecNumber>
    </recommendedName>
</protein>
<feature type="compositionally biased region" description="Polar residues" evidence="8">
    <location>
        <begin position="191"/>
        <end position="204"/>
    </location>
</feature>
<evidence type="ECO:0000259" key="9">
    <source>
        <dbReference type="Pfam" id="PF26052"/>
    </source>
</evidence>
<keyword evidence="6" id="KW-0833">Ubl conjugation pathway</keyword>
<feature type="region of interest" description="Disordered" evidence="8">
    <location>
        <begin position="169"/>
        <end position="224"/>
    </location>
</feature>
<comment type="subcellular location">
    <subcellularLocation>
        <location evidence="1 6">Nucleus</location>
    </subcellularLocation>
</comment>
<gene>
    <name evidence="11" type="ORF">DILT_LOCUS3578</name>
</gene>
<keyword evidence="12" id="KW-1185">Reference proteome</keyword>
<keyword evidence="4 6" id="KW-0862">Zinc</keyword>
<evidence type="ECO:0000256" key="1">
    <source>
        <dbReference type="ARBA" id="ARBA00004123"/>
    </source>
</evidence>
<comment type="catalytic activity">
    <reaction evidence="6">
        <text>S-ubiquitinyl-[E2 ubiquitin-conjugating enzyme]-L-cysteine + [acceptor protein]-L-lysine = [E2 ubiquitin-conjugating enzyme]-L-cysteine + N(6)-ubiquitinyl-[acceptor protein]-L-lysine.</text>
        <dbReference type="EC" id="2.3.2.27"/>
    </reaction>
</comment>
<dbReference type="PANTHER" id="PTHR23163">
    <property type="entry name" value="RING FINGER PROTEIN-RELATED"/>
    <property type="match status" value="1"/>
</dbReference>